<dbReference type="AlphaFoldDB" id="A0A5C3MZ82"/>
<accession>A0A5C3MZ82</accession>
<evidence type="ECO:0000313" key="2">
    <source>
        <dbReference type="Proteomes" id="UP000305948"/>
    </source>
</evidence>
<name>A0A5C3MZ82_9AGAM</name>
<organism evidence="1 2">
    <name type="scientific">Heliocybe sulcata</name>
    <dbReference type="NCBI Taxonomy" id="5364"/>
    <lineage>
        <taxon>Eukaryota</taxon>
        <taxon>Fungi</taxon>
        <taxon>Dikarya</taxon>
        <taxon>Basidiomycota</taxon>
        <taxon>Agaricomycotina</taxon>
        <taxon>Agaricomycetes</taxon>
        <taxon>Gloeophyllales</taxon>
        <taxon>Gloeophyllaceae</taxon>
        <taxon>Heliocybe</taxon>
    </lineage>
</organism>
<gene>
    <name evidence="1" type="ORF">OE88DRAFT_1659881</name>
</gene>
<protein>
    <submittedName>
        <fullName evidence="1">Uncharacterized protein</fullName>
    </submittedName>
</protein>
<dbReference type="EMBL" id="ML213512">
    <property type="protein sequence ID" value="TFK50799.1"/>
    <property type="molecule type" value="Genomic_DNA"/>
</dbReference>
<sequence>MLFSLSPSARCSLRALVIFLPTPVPLIHDNLGMADDVPTQREFNSGSPDRSPLYSRMREEAYAVPTHMTRPIPALFSGTIFIKAFGAMAHDYPVHSRRLIPPAVSLKL</sequence>
<reference evidence="1 2" key="1">
    <citation type="journal article" date="2019" name="Nat. Ecol. Evol.">
        <title>Megaphylogeny resolves global patterns of mushroom evolution.</title>
        <authorList>
            <person name="Varga T."/>
            <person name="Krizsan K."/>
            <person name="Foldi C."/>
            <person name="Dima B."/>
            <person name="Sanchez-Garcia M."/>
            <person name="Sanchez-Ramirez S."/>
            <person name="Szollosi G.J."/>
            <person name="Szarkandi J.G."/>
            <person name="Papp V."/>
            <person name="Albert L."/>
            <person name="Andreopoulos W."/>
            <person name="Angelini C."/>
            <person name="Antonin V."/>
            <person name="Barry K.W."/>
            <person name="Bougher N.L."/>
            <person name="Buchanan P."/>
            <person name="Buyck B."/>
            <person name="Bense V."/>
            <person name="Catcheside P."/>
            <person name="Chovatia M."/>
            <person name="Cooper J."/>
            <person name="Damon W."/>
            <person name="Desjardin D."/>
            <person name="Finy P."/>
            <person name="Geml J."/>
            <person name="Haridas S."/>
            <person name="Hughes K."/>
            <person name="Justo A."/>
            <person name="Karasinski D."/>
            <person name="Kautmanova I."/>
            <person name="Kiss B."/>
            <person name="Kocsube S."/>
            <person name="Kotiranta H."/>
            <person name="LaButti K.M."/>
            <person name="Lechner B.E."/>
            <person name="Liimatainen K."/>
            <person name="Lipzen A."/>
            <person name="Lukacs Z."/>
            <person name="Mihaltcheva S."/>
            <person name="Morgado L.N."/>
            <person name="Niskanen T."/>
            <person name="Noordeloos M.E."/>
            <person name="Ohm R.A."/>
            <person name="Ortiz-Santana B."/>
            <person name="Ovrebo C."/>
            <person name="Racz N."/>
            <person name="Riley R."/>
            <person name="Savchenko A."/>
            <person name="Shiryaev A."/>
            <person name="Soop K."/>
            <person name="Spirin V."/>
            <person name="Szebenyi C."/>
            <person name="Tomsovsky M."/>
            <person name="Tulloss R.E."/>
            <person name="Uehling J."/>
            <person name="Grigoriev I.V."/>
            <person name="Vagvolgyi C."/>
            <person name="Papp T."/>
            <person name="Martin F.M."/>
            <person name="Miettinen O."/>
            <person name="Hibbett D.S."/>
            <person name="Nagy L.G."/>
        </authorList>
    </citation>
    <scope>NUCLEOTIDE SEQUENCE [LARGE SCALE GENOMIC DNA]</scope>
    <source>
        <strain evidence="1 2">OMC1185</strain>
    </source>
</reference>
<proteinExistence type="predicted"/>
<dbReference type="Proteomes" id="UP000305948">
    <property type="component" value="Unassembled WGS sequence"/>
</dbReference>
<keyword evidence="2" id="KW-1185">Reference proteome</keyword>
<evidence type="ECO:0000313" key="1">
    <source>
        <dbReference type="EMBL" id="TFK50799.1"/>
    </source>
</evidence>